<protein>
    <submittedName>
        <fullName evidence="3">Uncharacterized protein</fullName>
    </submittedName>
</protein>
<feature type="compositionally biased region" description="Basic and acidic residues" evidence="2">
    <location>
        <begin position="379"/>
        <end position="404"/>
    </location>
</feature>
<feature type="region of interest" description="Disordered" evidence="2">
    <location>
        <begin position="287"/>
        <end position="314"/>
    </location>
</feature>
<evidence type="ECO:0000256" key="1">
    <source>
        <dbReference type="SAM" id="Coils"/>
    </source>
</evidence>
<feature type="compositionally biased region" description="Polar residues" evidence="2">
    <location>
        <begin position="193"/>
        <end position="206"/>
    </location>
</feature>
<feature type="region of interest" description="Disordered" evidence="2">
    <location>
        <begin position="1"/>
        <end position="26"/>
    </location>
</feature>
<dbReference type="AlphaFoldDB" id="A0A8J2WLX6"/>
<keyword evidence="1" id="KW-0175">Coiled coil</keyword>
<reference evidence="3" key="1">
    <citation type="submission" date="2021-11" db="EMBL/GenBank/DDBJ databases">
        <authorList>
            <person name="Schell T."/>
        </authorList>
    </citation>
    <scope>NUCLEOTIDE SEQUENCE</scope>
    <source>
        <strain evidence="3">M5</strain>
    </source>
</reference>
<evidence type="ECO:0000313" key="3">
    <source>
        <dbReference type="EMBL" id="CAH0103974.1"/>
    </source>
</evidence>
<dbReference type="EMBL" id="CAKKLH010000124">
    <property type="protein sequence ID" value="CAH0103974.1"/>
    <property type="molecule type" value="Genomic_DNA"/>
</dbReference>
<proteinExistence type="predicted"/>
<dbReference type="OrthoDB" id="1938039at2759"/>
<sequence>MDDLNEELVDGGAEIGRQEDGTKDDDVDIYQDLPDENETMVKESDANFNVIERFNRLLDPKRRKADDFDAENASEEDVDLYDDLNTFENQLVAEELQAKVEILEKKCSSLDSKNAELKAELEKVNKINLSLRRNISSVFKTAKAELDRKDRQLKDLQRQHDSLLFKRGAANNRIIPHNVDTPTTNTNPSPDNISTDSSPANISTAPPTKISLLRPEYMVNPSQNPTKSKSTLPSFHELTKDSEKGNLITIENETECTFKMGPITLSFMSESLDFQKRRFERIGKDDGIELDPRFSKGKVNGNPSSEKVSETSRVPAELLEERANLLKQLSIANEALEDGEFTEETTAVADRKKQEESRETSRRKDDSRLRSRSSSRSHGFIDGKRKRSSSNERLKSRNSHERGPSRRSQRSPAKSSRHRNSGNSHYNKSHSNRR</sequence>
<feature type="compositionally biased region" description="Basic residues" evidence="2">
    <location>
        <begin position="405"/>
        <end position="420"/>
    </location>
</feature>
<name>A0A8J2WLX6_9CRUS</name>
<comment type="caution">
    <text evidence="3">The sequence shown here is derived from an EMBL/GenBank/DDBJ whole genome shotgun (WGS) entry which is preliminary data.</text>
</comment>
<feature type="coiled-coil region" evidence="1">
    <location>
        <begin position="93"/>
        <end position="166"/>
    </location>
</feature>
<evidence type="ECO:0000313" key="4">
    <source>
        <dbReference type="Proteomes" id="UP000789390"/>
    </source>
</evidence>
<feature type="region of interest" description="Disordered" evidence="2">
    <location>
        <begin position="175"/>
        <end position="213"/>
    </location>
</feature>
<evidence type="ECO:0000256" key="2">
    <source>
        <dbReference type="SAM" id="MobiDB-lite"/>
    </source>
</evidence>
<organism evidence="3 4">
    <name type="scientific">Daphnia galeata</name>
    <dbReference type="NCBI Taxonomy" id="27404"/>
    <lineage>
        <taxon>Eukaryota</taxon>
        <taxon>Metazoa</taxon>
        <taxon>Ecdysozoa</taxon>
        <taxon>Arthropoda</taxon>
        <taxon>Crustacea</taxon>
        <taxon>Branchiopoda</taxon>
        <taxon>Diplostraca</taxon>
        <taxon>Cladocera</taxon>
        <taxon>Anomopoda</taxon>
        <taxon>Daphniidae</taxon>
        <taxon>Daphnia</taxon>
    </lineage>
</organism>
<feature type="compositionally biased region" description="Low complexity" evidence="2">
    <location>
        <begin position="176"/>
        <end position="192"/>
    </location>
</feature>
<dbReference type="Proteomes" id="UP000789390">
    <property type="component" value="Unassembled WGS sequence"/>
</dbReference>
<feature type="compositionally biased region" description="Basic and acidic residues" evidence="2">
    <location>
        <begin position="349"/>
        <end position="369"/>
    </location>
</feature>
<accession>A0A8J2WLX6</accession>
<gene>
    <name evidence="3" type="ORF">DGAL_LOCUS6686</name>
</gene>
<keyword evidence="4" id="KW-1185">Reference proteome</keyword>
<feature type="region of interest" description="Disordered" evidence="2">
    <location>
        <begin position="337"/>
        <end position="434"/>
    </location>
</feature>